<dbReference type="GO" id="GO:0004066">
    <property type="term" value="F:asparagine synthase (glutamine-hydrolyzing) activity"/>
    <property type="evidence" value="ECO:0007669"/>
    <property type="project" value="UniProtKB-EC"/>
</dbReference>
<dbReference type="AlphaFoldDB" id="T0ZAG1"/>
<organism evidence="2">
    <name type="scientific">mine drainage metagenome</name>
    <dbReference type="NCBI Taxonomy" id="410659"/>
    <lineage>
        <taxon>unclassified sequences</taxon>
        <taxon>metagenomes</taxon>
        <taxon>ecological metagenomes</taxon>
    </lineage>
</organism>
<dbReference type="InterPro" id="IPR014729">
    <property type="entry name" value="Rossmann-like_a/b/a_fold"/>
</dbReference>
<dbReference type="GO" id="GO:0006529">
    <property type="term" value="P:asparagine biosynthetic process"/>
    <property type="evidence" value="ECO:0007669"/>
    <property type="project" value="InterPro"/>
</dbReference>
<dbReference type="Gene3D" id="3.40.50.620">
    <property type="entry name" value="HUPs"/>
    <property type="match status" value="2"/>
</dbReference>
<sequence>MRGYAWDPLQIASRQLIEDPRTAAAEVGHCVRDVVRAWGAGAGRVLLSLSGGLDSSIVLASLAPGRETELIGYHYYPLRADLDERQFARLAAARAGIRLIERPRSPGFDLRPLLSIPATAEPTNYPYYLEHSRREAALAAECAAASVFIGYGGDQLFYQERAQWAPGDFLHRRGPRPGLLRVLLDSARMDQLSLWRVLGITARETLGVRRWSPVCEAGRARGLLAAGVVATAVRQGYCLHPLLHRARDVPSGKLWHAHQILSPFDFYDPLCVPGDPERLAPLLSQPLMELCLRIPVDVLTTGGWDRALVRQAFYDALPPQIRNRRNKGGIEMHMRLTVERNRALLREL</sequence>
<dbReference type="InterPro" id="IPR001962">
    <property type="entry name" value="Asn_synthase"/>
</dbReference>
<feature type="non-terminal residue" evidence="2">
    <location>
        <position position="348"/>
    </location>
</feature>
<dbReference type="Pfam" id="PF00733">
    <property type="entry name" value="Asn_synthase"/>
    <property type="match status" value="1"/>
</dbReference>
<comment type="caution">
    <text evidence="2">The sequence shown here is derived from an EMBL/GenBank/DDBJ whole genome shotgun (WGS) entry which is preliminary data.</text>
</comment>
<evidence type="ECO:0000313" key="2">
    <source>
        <dbReference type="EMBL" id="EQD44946.1"/>
    </source>
</evidence>
<dbReference type="EC" id="6.3.5.4" evidence="2"/>
<proteinExistence type="predicted"/>
<evidence type="ECO:0000259" key="1">
    <source>
        <dbReference type="Pfam" id="PF00733"/>
    </source>
</evidence>
<accession>T0ZAG1</accession>
<name>T0ZAG1_9ZZZZ</name>
<dbReference type="SUPFAM" id="SSF52402">
    <property type="entry name" value="Adenine nucleotide alpha hydrolases-like"/>
    <property type="match status" value="1"/>
</dbReference>
<keyword evidence="2" id="KW-0436">Ligase</keyword>
<reference evidence="2" key="1">
    <citation type="submission" date="2013-08" db="EMBL/GenBank/DDBJ databases">
        <authorList>
            <person name="Mendez C."/>
            <person name="Richter M."/>
            <person name="Ferrer M."/>
            <person name="Sanchez J."/>
        </authorList>
    </citation>
    <scope>NUCLEOTIDE SEQUENCE</scope>
</reference>
<protein>
    <submittedName>
        <fullName evidence="2">Asparagine synthase</fullName>
        <ecNumber evidence="2">6.3.5.4</ecNumber>
    </submittedName>
</protein>
<feature type="domain" description="Asparagine synthetase" evidence="1">
    <location>
        <begin position="43"/>
        <end position="337"/>
    </location>
</feature>
<dbReference type="EMBL" id="AUZY01008748">
    <property type="protein sequence ID" value="EQD44946.1"/>
    <property type="molecule type" value="Genomic_DNA"/>
</dbReference>
<reference evidence="2" key="2">
    <citation type="journal article" date="2014" name="ISME J.">
        <title>Microbial stratification in low pH oxic and suboxic macroscopic growths along an acid mine drainage.</title>
        <authorList>
            <person name="Mendez-Garcia C."/>
            <person name="Mesa V."/>
            <person name="Sprenger R.R."/>
            <person name="Richter M."/>
            <person name="Diez M.S."/>
            <person name="Solano J."/>
            <person name="Bargiela R."/>
            <person name="Golyshina O.V."/>
            <person name="Manteca A."/>
            <person name="Ramos J.L."/>
            <person name="Gallego J.R."/>
            <person name="Llorente I."/>
            <person name="Martins Dos Santos V.A."/>
            <person name="Jensen O.N."/>
            <person name="Pelaez A.I."/>
            <person name="Sanchez J."/>
            <person name="Ferrer M."/>
        </authorList>
    </citation>
    <scope>NUCLEOTIDE SEQUENCE</scope>
</reference>
<gene>
    <name evidence="2" type="ORF">B1B_13284</name>
</gene>